<proteinExistence type="predicted"/>
<dbReference type="RefSeq" id="WP_023507582.1">
    <property type="nucleotide sequence ID" value="NZ_LN794217.1"/>
</dbReference>
<organism evidence="1 2">
    <name type="scientific">Rickettsia monacensis</name>
    <dbReference type="NCBI Taxonomy" id="109232"/>
    <lineage>
        <taxon>Bacteria</taxon>
        <taxon>Pseudomonadati</taxon>
        <taxon>Pseudomonadota</taxon>
        <taxon>Alphaproteobacteria</taxon>
        <taxon>Rickettsiales</taxon>
        <taxon>Rickettsiaceae</taxon>
        <taxon>Rickettsieae</taxon>
        <taxon>Rickettsia</taxon>
        <taxon>spotted fever group</taxon>
    </lineage>
</organism>
<evidence type="ECO:0000313" key="2">
    <source>
        <dbReference type="Proteomes" id="UP000018149"/>
    </source>
</evidence>
<accession>A0A0B7J3T2</accession>
<keyword evidence="2" id="KW-1185">Reference proteome</keyword>
<dbReference type="STRING" id="109232.RMONA_03510"/>
<gene>
    <name evidence="1" type="ORF">RMONA_03510</name>
</gene>
<dbReference type="KEGG" id="rmc:RMONA_03510"/>
<dbReference type="Proteomes" id="UP000018149">
    <property type="component" value="Chromosome I"/>
</dbReference>
<evidence type="ECO:0000313" key="1">
    <source>
        <dbReference type="EMBL" id="CEO17093.1"/>
    </source>
</evidence>
<name>A0A0B7J3T2_9RICK</name>
<reference evidence="1 2" key="1">
    <citation type="submission" date="2015-01" db="EMBL/GenBank/DDBJ databases">
        <title>Draft genome sequence of Rickettsia monacensis strain IrR/Munich.</title>
        <authorList>
            <person name="Felsheim R.F."/>
            <person name="Johnson S.L."/>
            <person name="Kurtti T.J."/>
            <person name="Munderloh U.G."/>
        </authorList>
    </citation>
    <scope>NUCLEOTIDE SEQUENCE [LARGE SCALE GENOMIC DNA]</scope>
    <source>
        <strain evidence="1 2">IrR/Munich</strain>
    </source>
</reference>
<sequence length="42" mass="4768">MNCIIKNLNNPEELIQAAALQALGILAYRFSNIKKINITYFV</sequence>
<dbReference type="AlphaFoldDB" id="A0A0B7J3T2"/>
<protein>
    <submittedName>
        <fullName evidence="1">Uncharacterized protein</fullName>
    </submittedName>
</protein>
<dbReference type="HOGENOM" id="CLU_3358175_0_0_5"/>
<dbReference type="EMBL" id="LN794217">
    <property type="protein sequence ID" value="CEO17093.1"/>
    <property type="molecule type" value="Genomic_DNA"/>
</dbReference>